<evidence type="ECO:0000259" key="2">
    <source>
        <dbReference type="Pfam" id="PF15253"/>
    </source>
</evidence>
<proteinExistence type="predicted"/>
<dbReference type="Proteomes" id="UP000663842">
    <property type="component" value="Unassembled WGS sequence"/>
</dbReference>
<sequence length="788" mass="88966">MSHQTSPMEMYLSFWDSTPIGRSFCLRLCQHEHLSPQLILEGKVISAVIRSQNNSTYHSQTQFIGTLISDDESQRLIYVIDRLLVKDSTTNEFHNHEPLAGEFRIPIQFNNKTFQSINKFKQDGIKAIDNYSHSSLPFEVHHSSYLCGYMTSINSTCLNIDLSFNLLTIKNNFTLTPISPDYIQILPTALFKKLSSSIEHTTDLNQPCFGYCSLDRASKNKILLTLENDPQACSLPLVGIWVSNIVNIQSTFVWAACIRYYMNSSLQQRLRSGINSQQSFLLACFLSTLHNQWVFYEVYSIQTNSTSLMTMGYDVWTCSKTIIIPNSALNQFDLNTSAQVPYDFEFKLVYDVTKTSIISSPSRHQTIKPMNDTRFPPDISFLCKEILPNDDGSDNDNDQHQATLSSPNTNGSLFGVPRIPPKQSIYVSPSWDPLSTTAIKTPKRNIRRSTVSPRSKQISPVVTPTITNDIQWKEEIIERMQSYDSHIQSLTALVAQLLASQSQMQQNSILTPISGYTKCDVAVQSEPLSLRSSLSSSNISNIEYCQQQRTSYNTTTANTISCTKFQSPLSPSFVHQHEPTVDCCSSLRKPNAPLRSESPSLPVASTDLNPVDILKPIFQFIDTQQQKQQQQKSTASLVTTYNSTDRGLFKLNNKDTDNHAEDACPLTNSIQPQQQHVTSTRTTGISFISNGVQMQFINQRSSTTTLFSQPQSLHTSPQKSENNLSIEVHGLEMKYLEDDQLAVAIECDRKAQKSLNVLPETSQIVDKSLSFESKEYLRRYDLFTDSNR</sequence>
<dbReference type="OrthoDB" id="76173at2759"/>
<evidence type="ECO:0000256" key="1">
    <source>
        <dbReference type="SAM" id="MobiDB-lite"/>
    </source>
</evidence>
<dbReference type="Proteomes" id="UP000663834">
    <property type="component" value="Unassembled WGS sequence"/>
</dbReference>
<dbReference type="EMBL" id="CAJOBF010001313">
    <property type="protein sequence ID" value="CAF3937263.1"/>
    <property type="molecule type" value="Genomic_DNA"/>
</dbReference>
<dbReference type="Proteomes" id="UP000663855">
    <property type="component" value="Unassembled WGS sequence"/>
</dbReference>
<feature type="region of interest" description="Disordered" evidence="1">
    <location>
        <begin position="390"/>
        <end position="412"/>
    </location>
</feature>
<gene>
    <name evidence="3" type="ORF">CJN711_LOCUS842</name>
    <name evidence="4" type="ORF">KQP761_LOCUS7362</name>
    <name evidence="7" type="ORF">OVN521_LOCUS8095</name>
    <name evidence="8" type="ORF">UXM345_LOCUS12546</name>
    <name evidence="6" type="ORF">WKI299_LOCUS28250</name>
    <name evidence="5" type="ORF">XDN619_LOCUS23945</name>
</gene>
<feature type="compositionally biased region" description="Polar residues" evidence="1">
    <location>
        <begin position="400"/>
        <end position="412"/>
    </location>
</feature>
<name>A0A814EJU7_9BILA</name>
<evidence type="ECO:0000313" key="7">
    <source>
        <dbReference type="EMBL" id="CAF3874106.1"/>
    </source>
</evidence>
<evidence type="ECO:0000313" key="10">
    <source>
        <dbReference type="Proteomes" id="UP000663866"/>
    </source>
</evidence>
<dbReference type="AlphaFoldDB" id="A0A814EJU7"/>
<dbReference type="EMBL" id="CAJNOV010000056">
    <property type="protein sequence ID" value="CAF0970441.1"/>
    <property type="molecule type" value="Genomic_DNA"/>
</dbReference>
<dbReference type="Proteomes" id="UP000663887">
    <property type="component" value="Unassembled WGS sequence"/>
</dbReference>
<reference evidence="3" key="1">
    <citation type="submission" date="2021-02" db="EMBL/GenBank/DDBJ databases">
        <authorList>
            <person name="Nowell W R."/>
        </authorList>
    </citation>
    <scope>NUCLEOTIDE SEQUENCE</scope>
</reference>
<organism evidence="3 9">
    <name type="scientific">Rotaria magnacalcarata</name>
    <dbReference type="NCBI Taxonomy" id="392030"/>
    <lineage>
        <taxon>Eukaryota</taxon>
        <taxon>Metazoa</taxon>
        <taxon>Spiralia</taxon>
        <taxon>Gnathifera</taxon>
        <taxon>Rotifera</taxon>
        <taxon>Eurotatoria</taxon>
        <taxon>Bdelloidea</taxon>
        <taxon>Philodinida</taxon>
        <taxon>Philodinidae</taxon>
        <taxon>Rotaria</taxon>
    </lineage>
</organism>
<dbReference type="GO" id="GO:0007052">
    <property type="term" value="P:mitotic spindle organization"/>
    <property type="evidence" value="ECO:0007669"/>
    <property type="project" value="TreeGrafter"/>
</dbReference>
<dbReference type="Proteomes" id="UP000663856">
    <property type="component" value="Unassembled WGS sequence"/>
</dbReference>
<dbReference type="EMBL" id="CAJNRG010010838">
    <property type="protein sequence ID" value="CAF2126791.1"/>
    <property type="molecule type" value="Genomic_DNA"/>
</dbReference>
<dbReference type="EMBL" id="CAJNOW010002496">
    <property type="protein sequence ID" value="CAF1353540.1"/>
    <property type="molecule type" value="Genomic_DNA"/>
</dbReference>
<evidence type="ECO:0000313" key="3">
    <source>
        <dbReference type="EMBL" id="CAF0970441.1"/>
    </source>
</evidence>
<accession>A0A814EJU7</accession>
<dbReference type="GO" id="GO:0005815">
    <property type="term" value="C:microtubule organizing center"/>
    <property type="evidence" value="ECO:0007669"/>
    <property type="project" value="TreeGrafter"/>
</dbReference>
<evidence type="ECO:0000313" key="8">
    <source>
        <dbReference type="EMBL" id="CAF3937263.1"/>
    </source>
</evidence>
<dbReference type="GO" id="GO:0071539">
    <property type="term" value="P:protein localization to centrosome"/>
    <property type="evidence" value="ECO:0007669"/>
    <property type="project" value="TreeGrafter"/>
</dbReference>
<protein>
    <recommendedName>
        <fullName evidence="2">STIL N-terminal domain-containing protein</fullName>
    </recommendedName>
</protein>
<feature type="domain" description="STIL N-terminal" evidence="2">
    <location>
        <begin position="15"/>
        <end position="324"/>
    </location>
</feature>
<dbReference type="InterPro" id="IPR057731">
    <property type="entry name" value="STIL_N"/>
</dbReference>
<dbReference type="EMBL" id="CAJNRF010012339">
    <property type="protein sequence ID" value="CAF2140363.1"/>
    <property type="molecule type" value="Genomic_DNA"/>
</dbReference>
<evidence type="ECO:0000313" key="4">
    <source>
        <dbReference type="EMBL" id="CAF1353540.1"/>
    </source>
</evidence>
<evidence type="ECO:0000313" key="9">
    <source>
        <dbReference type="Proteomes" id="UP000663855"/>
    </source>
</evidence>
<evidence type="ECO:0000313" key="5">
    <source>
        <dbReference type="EMBL" id="CAF2126791.1"/>
    </source>
</evidence>
<evidence type="ECO:0000313" key="6">
    <source>
        <dbReference type="EMBL" id="CAF2140363.1"/>
    </source>
</evidence>
<dbReference type="Pfam" id="PF15253">
    <property type="entry name" value="STIL_N"/>
    <property type="match status" value="1"/>
</dbReference>
<dbReference type="InterPro" id="IPR026123">
    <property type="entry name" value="STIL"/>
</dbReference>
<dbReference type="GO" id="GO:0031023">
    <property type="term" value="P:microtubule organizing center organization"/>
    <property type="evidence" value="ECO:0007669"/>
    <property type="project" value="TreeGrafter"/>
</dbReference>
<comment type="caution">
    <text evidence="3">The sequence shown here is derived from an EMBL/GenBank/DDBJ whole genome shotgun (WGS) entry which is preliminary data.</text>
</comment>
<dbReference type="PANTHER" id="PTHR15128">
    <property type="entry name" value="TAL1 SCL INTERRUPTING LOCUS"/>
    <property type="match status" value="1"/>
</dbReference>
<dbReference type="PANTHER" id="PTHR15128:SF0">
    <property type="entry name" value="SCL-INTERRUPTING LOCUS PROTEIN"/>
    <property type="match status" value="1"/>
</dbReference>
<dbReference type="EMBL" id="CAJOBG010000924">
    <property type="protein sequence ID" value="CAF3874106.1"/>
    <property type="molecule type" value="Genomic_DNA"/>
</dbReference>
<dbReference type="Proteomes" id="UP000663866">
    <property type="component" value="Unassembled WGS sequence"/>
</dbReference>
<keyword evidence="10" id="KW-1185">Reference proteome</keyword>
<dbReference type="GO" id="GO:0007224">
    <property type="term" value="P:smoothened signaling pathway"/>
    <property type="evidence" value="ECO:0007669"/>
    <property type="project" value="TreeGrafter"/>
</dbReference>